<organism evidence="2 3">
    <name type="scientific">Daphnia magna</name>
    <dbReference type="NCBI Taxonomy" id="35525"/>
    <lineage>
        <taxon>Eukaryota</taxon>
        <taxon>Metazoa</taxon>
        <taxon>Ecdysozoa</taxon>
        <taxon>Arthropoda</taxon>
        <taxon>Crustacea</taxon>
        <taxon>Branchiopoda</taxon>
        <taxon>Diplostraca</taxon>
        <taxon>Cladocera</taxon>
        <taxon>Anomopoda</taxon>
        <taxon>Daphniidae</taxon>
        <taxon>Daphnia</taxon>
    </lineage>
</organism>
<accession>A0ABQ9YT09</accession>
<evidence type="ECO:0000313" key="3">
    <source>
        <dbReference type="Proteomes" id="UP001234178"/>
    </source>
</evidence>
<feature type="compositionally biased region" description="Low complexity" evidence="1">
    <location>
        <begin position="1"/>
        <end position="10"/>
    </location>
</feature>
<name>A0ABQ9YT09_9CRUS</name>
<proteinExistence type="predicted"/>
<comment type="caution">
    <text evidence="2">The sequence shown here is derived from an EMBL/GenBank/DDBJ whole genome shotgun (WGS) entry which is preliminary data.</text>
</comment>
<gene>
    <name evidence="2" type="ORF">OUZ56_005526</name>
</gene>
<feature type="region of interest" description="Disordered" evidence="1">
    <location>
        <begin position="1"/>
        <end position="33"/>
    </location>
</feature>
<keyword evidence="3" id="KW-1185">Reference proteome</keyword>
<dbReference type="EMBL" id="JAOYFB010000001">
    <property type="protein sequence ID" value="KAK4003772.1"/>
    <property type="molecule type" value="Genomic_DNA"/>
</dbReference>
<sequence>MPVSSLSSDDSNNDRNQHENNLGDNKGYPVSFTNDESTVVNLLVEGFAQEEETGEETSYEKYNEIKSSHSLKRYSVKGNKTLKQCSSSVAPNLKAIMKTTSIKRNKTRSEKQRSAMTRASAYDLYQSLISNLKEI</sequence>
<protein>
    <submittedName>
        <fullName evidence="2">Uncharacterized protein</fullName>
    </submittedName>
</protein>
<dbReference type="Proteomes" id="UP001234178">
    <property type="component" value="Unassembled WGS sequence"/>
</dbReference>
<evidence type="ECO:0000256" key="1">
    <source>
        <dbReference type="SAM" id="MobiDB-lite"/>
    </source>
</evidence>
<evidence type="ECO:0000313" key="2">
    <source>
        <dbReference type="EMBL" id="KAK4003772.1"/>
    </source>
</evidence>
<reference evidence="2 3" key="1">
    <citation type="journal article" date="2023" name="Nucleic Acids Res.">
        <title>The hologenome of Daphnia magna reveals possible DNA methylation and microbiome-mediated evolution of the host genome.</title>
        <authorList>
            <person name="Chaturvedi A."/>
            <person name="Li X."/>
            <person name="Dhandapani V."/>
            <person name="Marshall H."/>
            <person name="Kissane S."/>
            <person name="Cuenca-Cambronero M."/>
            <person name="Asole G."/>
            <person name="Calvet F."/>
            <person name="Ruiz-Romero M."/>
            <person name="Marangio P."/>
            <person name="Guigo R."/>
            <person name="Rago D."/>
            <person name="Mirbahai L."/>
            <person name="Eastwood N."/>
            <person name="Colbourne J.K."/>
            <person name="Zhou J."/>
            <person name="Mallon E."/>
            <person name="Orsini L."/>
        </authorList>
    </citation>
    <scope>NUCLEOTIDE SEQUENCE [LARGE SCALE GENOMIC DNA]</scope>
    <source>
        <strain evidence="2">LRV0_1</strain>
    </source>
</reference>